<gene>
    <name evidence="1" type="ORF">GCM10009098_11910</name>
</gene>
<dbReference type="Proteomes" id="UP001501169">
    <property type="component" value="Unassembled WGS sequence"/>
</dbReference>
<protein>
    <submittedName>
        <fullName evidence="1">Hotdog family protein</fullName>
    </submittedName>
</protein>
<accession>A0ABN1DKH4</accession>
<dbReference type="Pfam" id="PF22817">
    <property type="entry name" value="ApeP-like"/>
    <property type="match status" value="1"/>
</dbReference>
<sequence length="150" mass="16357">MITGYSIEQVLPHRSPMILLDNFIEAGADYAVCKVTISEHSQFYDAASQTVPAYVGIEYMAQTIAAYAGASNLAKGGAVKIGFLLGCRKYQPEVTAFTLGTELTITATELVTEDNGLSVFDCSIMQQQQLLVSARLNVFQPDNHQAWLTE</sequence>
<reference evidence="1 2" key="1">
    <citation type="journal article" date="2019" name="Int. J. Syst. Evol. Microbiol.">
        <title>The Global Catalogue of Microorganisms (GCM) 10K type strain sequencing project: providing services to taxonomists for standard genome sequencing and annotation.</title>
        <authorList>
            <consortium name="The Broad Institute Genomics Platform"/>
            <consortium name="The Broad Institute Genome Sequencing Center for Infectious Disease"/>
            <person name="Wu L."/>
            <person name="Ma J."/>
        </authorList>
    </citation>
    <scope>NUCLEOTIDE SEQUENCE [LARGE SCALE GENOMIC DNA]</scope>
    <source>
        <strain evidence="1 2">JCM 14331</strain>
    </source>
</reference>
<dbReference type="InterPro" id="IPR016776">
    <property type="entry name" value="ApeP-like_dehydratase"/>
</dbReference>
<evidence type="ECO:0000313" key="1">
    <source>
        <dbReference type="EMBL" id="GAA0545942.1"/>
    </source>
</evidence>
<evidence type="ECO:0000313" key="2">
    <source>
        <dbReference type="Proteomes" id="UP001501169"/>
    </source>
</evidence>
<dbReference type="SUPFAM" id="SSF54637">
    <property type="entry name" value="Thioesterase/thiol ester dehydrase-isomerase"/>
    <property type="match status" value="1"/>
</dbReference>
<organism evidence="1 2">
    <name type="scientific">Rheinheimera aquimaris</name>
    <dbReference type="NCBI Taxonomy" id="412437"/>
    <lineage>
        <taxon>Bacteria</taxon>
        <taxon>Pseudomonadati</taxon>
        <taxon>Pseudomonadota</taxon>
        <taxon>Gammaproteobacteria</taxon>
        <taxon>Chromatiales</taxon>
        <taxon>Chromatiaceae</taxon>
        <taxon>Rheinheimera</taxon>
    </lineage>
</organism>
<dbReference type="Gene3D" id="3.10.129.10">
    <property type="entry name" value="Hotdog Thioesterase"/>
    <property type="match status" value="1"/>
</dbReference>
<proteinExistence type="predicted"/>
<dbReference type="RefSeq" id="WP_226766193.1">
    <property type="nucleotide sequence ID" value="NZ_BAAAEO010000002.1"/>
</dbReference>
<comment type="caution">
    <text evidence="1">The sequence shown here is derived from an EMBL/GenBank/DDBJ whole genome shotgun (WGS) entry which is preliminary data.</text>
</comment>
<dbReference type="CDD" id="cd01289">
    <property type="entry name" value="FabA_like"/>
    <property type="match status" value="1"/>
</dbReference>
<name>A0ABN1DKH4_9GAMM</name>
<dbReference type="EMBL" id="BAAAEO010000002">
    <property type="protein sequence ID" value="GAA0545942.1"/>
    <property type="molecule type" value="Genomic_DNA"/>
</dbReference>
<dbReference type="InterPro" id="IPR029069">
    <property type="entry name" value="HotDog_dom_sf"/>
</dbReference>
<dbReference type="PIRSF" id="PIRSF020565">
    <property type="entry name" value="3Ho_Ac_ACP_DH_prd"/>
    <property type="match status" value="1"/>
</dbReference>
<keyword evidence="2" id="KW-1185">Reference proteome</keyword>